<name>A0A160FK66_9BURK</name>
<feature type="domain" description="DDE" evidence="1">
    <location>
        <begin position="16"/>
        <end position="68"/>
    </location>
</feature>
<dbReference type="InterPro" id="IPR032874">
    <property type="entry name" value="DDE_dom"/>
</dbReference>
<dbReference type="Proteomes" id="UP000076852">
    <property type="component" value="Chromosome 1"/>
</dbReference>
<keyword evidence="3" id="KW-1185">Reference proteome</keyword>
<evidence type="ECO:0000259" key="1">
    <source>
        <dbReference type="Pfam" id="PF13610"/>
    </source>
</evidence>
<dbReference type="STRING" id="1804984.AYM40_08565"/>
<gene>
    <name evidence="2" type="ORF">AYM40_08565</name>
</gene>
<proteinExistence type="predicted"/>
<dbReference type="AlphaFoldDB" id="A0A160FK66"/>
<protein>
    <recommendedName>
        <fullName evidence="1">DDE domain-containing protein</fullName>
    </recommendedName>
</protein>
<dbReference type="Pfam" id="PF13610">
    <property type="entry name" value="DDE_Tnp_IS240"/>
    <property type="match status" value="1"/>
</dbReference>
<accession>A0A160FK66</accession>
<reference evidence="2 3" key="1">
    <citation type="journal article" date="2016" name="Gene">
        <title>PacBio SMRT assembly of a complex multi-replicon genome reveals chlorocatechol degradative operon in a region of genome plasticity.</title>
        <authorList>
            <person name="Ricker N."/>
            <person name="Shen S.Y."/>
            <person name="Goordial J."/>
            <person name="Jin S."/>
            <person name="Fulthorpe R.R."/>
        </authorList>
    </citation>
    <scope>NUCLEOTIDE SEQUENCE [LARGE SCALE GENOMIC DNA]</scope>
    <source>
        <strain evidence="2 3">OLGA172</strain>
    </source>
</reference>
<sequence length="114" mass="12976">MPELLASRYATRKPGSTWHQDEMFVTLRGEPYLLWRAVDEHGAELDVLVQKRREVKAAARVNKRAKNSHLIRITTPSEQRKSTLVQLTEPGIGVVLAASLHHHRFPSNFVSRIA</sequence>
<evidence type="ECO:0000313" key="3">
    <source>
        <dbReference type="Proteomes" id="UP000076852"/>
    </source>
</evidence>
<organism evidence="2 3">
    <name type="scientific">Paraburkholderia phytofirmans OLGA172</name>
    <dbReference type="NCBI Taxonomy" id="1417228"/>
    <lineage>
        <taxon>Bacteria</taxon>
        <taxon>Pseudomonadati</taxon>
        <taxon>Pseudomonadota</taxon>
        <taxon>Betaproteobacteria</taxon>
        <taxon>Burkholderiales</taxon>
        <taxon>Burkholderiaceae</taxon>
        <taxon>Paraburkholderia</taxon>
    </lineage>
</organism>
<evidence type="ECO:0000313" key="2">
    <source>
        <dbReference type="EMBL" id="ANB72406.1"/>
    </source>
</evidence>
<dbReference type="KEGG" id="buz:AYM40_08565"/>
<dbReference type="EMBL" id="CP014578">
    <property type="protein sequence ID" value="ANB72406.1"/>
    <property type="molecule type" value="Genomic_DNA"/>
</dbReference>